<proteinExistence type="predicted"/>
<evidence type="ECO:0000256" key="2">
    <source>
        <dbReference type="ARBA" id="ARBA00022741"/>
    </source>
</evidence>
<keyword evidence="6" id="KW-1185">Reference proteome</keyword>
<evidence type="ECO:0000313" key="6">
    <source>
        <dbReference type="Proteomes" id="UP000539175"/>
    </source>
</evidence>
<dbReference type="NCBIfam" id="NF006828">
    <property type="entry name" value="PRK09350.1"/>
    <property type="match status" value="1"/>
</dbReference>
<evidence type="ECO:0000256" key="3">
    <source>
        <dbReference type="ARBA" id="ARBA00022840"/>
    </source>
</evidence>
<dbReference type="PROSITE" id="PS50862">
    <property type="entry name" value="AA_TRNA_LIGASE_II"/>
    <property type="match status" value="1"/>
</dbReference>
<accession>A0A7X0AWF2</accession>
<dbReference type="InterPro" id="IPR004364">
    <property type="entry name" value="Aa-tRNA-synt_II"/>
</dbReference>
<dbReference type="InterPro" id="IPR004525">
    <property type="entry name" value="EpmA"/>
</dbReference>
<dbReference type="EC" id="6.1.1.6" evidence="5"/>
<dbReference type="GO" id="GO:0004824">
    <property type="term" value="F:lysine-tRNA ligase activity"/>
    <property type="evidence" value="ECO:0007669"/>
    <property type="project" value="UniProtKB-EC"/>
</dbReference>
<keyword evidence="1 5" id="KW-0436">Ligase</keyword>
<dbReference type="InterPro" id="IPR018149">
    <property type="entry name" value="Lys-tRNA-synth_II_C"/>
</dbReference>
<dbReference type="PANTHER" id="PTHR42918:SF6">
    <property type="entry name" value="ELONGATION FACTOR P--(R)-BETA-LYSINE LIGASE"/>
    <property type="match status" value="1"/>
</dbReference>
<evidence type="ECO:0000313" key="5">
    <source>
        <dbReference type="EMBL" id="MBB6249924.1"/>
    </source>
</evidence>
<dbReference type="InterPro" id="IPR006195">
    <property type="entry name" value="aa-tRNA-synth_II"/>
</dbReference>
<sequence>MNTPAQPWWHPDRMASRRANLAARSAMTRALRRWFEDGDFLEVETPALQVSPGLEPHLMAFATELVGSHPDDRLTLRLHTSPEFTMKKLLVAGLPRIFQLAHVYRNGERSPTHSPEFTMLEWYRVGAGYRDLMDDCIGLTRALCAAAGVGMLRRGDLTCDPAATWEVLTVQEAFQRHVGIDLLATAPDPARPDVALLAQAAEAVGIHAHDGDSWEDLFFRISLDRIEPHLGMGRPTFLTDYPVSMAALSRPKPEDGRVAERFELYACGVELANAFGELTDAAVQKARFEADMDLKQALYGERYPIDADFLAALDFGLPDCAGIALGFDRLVMLATNAASIDEVLWAPVMLPVQG</sequence>
<feature type="domain" description="Aminoacyl-transfer RNA synthetases class-II family profile" evidence="4">
    <location>
        <begin position="24"/>
        <end position="351"/>
    </location>
</feature>
<dbReference type="EMBL" id="JACIIZ010000001">
    <property type="protein sequence ID" value="MBB6249924.1"/>
    <property type="molecule type" value="Genomic_DNA"/>
</dbReference>
<dbReference type="GO" id="GO:0006430">
    <property type="term" value="P:lysyl-tRNA aminoacylation"/>
    <property type="evidence" value="ECO:0007669"/>
    <property type="project" value="InterPro"/>
</dbReference>
<dbReference type="GO" id="GO:0000049">
    <property type="term" value="F:tRNA binding"/>
    <property type="evidence" value="ECO:0007669"/>
    <property type="project" value="TreeGrafter"/>
</dbReference>
<evidence type="ECO:0000259" key="4">
    <source>
        <dbReference type="PROSITE" id="PS50862"/>
    </source>
</evidence>
<dbReference type="Proteomes" id="UP000539175">
    <property type="component" value="Unassembled WGS sequence"/>
</dbReference>
<reference evidence="5 6" key="1">
    <citation type="submission" date="2020-08" db="EMBL/GenBank/DDBJ databases">
        <title>Genomic Encyclopedia of Type Strains, Phase IV (KMG-IV): sequencing the most valuable type-strain genomes for metagenomic binning, comparative biology and taxonomic classification.</title>
        <authorList>
            <person name="Goeker M."/>
        </authorList>
    </citation>
    <scope>NUCLEOTIDE SEQUENCE [LARGE SCALE GENOMIC DNA]</scope>
    <source>
        <strain evidence="5 6">DSM 22198</strain>
    </source>
</reference>
<keyword evidence="2" id="KW-0547">Nucleotide-binding</keyword>
<dbReference type="PRINTS" id="PR00982">
    <property type="entry name" value="TRNASYNTHLYS"/>
</dbReference>
<comment type="caution">
    <text evidence="5">The sequence shown here is derived from an EMBL/GenBank/DDBJ whole genome shotgun (WGS) entry which is preliminary data.</text>
</comment>
<dbReference type="Gene3D" id="3.30.930.10">
    <property type="entry name" value="Bira Bifunctional Protein, Domain 2"/>
    <property type="match status" value="1"/>
</dbReference>
<dbReference type="Pfam" id="PF00152">
    <property type="entry name" value="tRNA-synt_2"/>
    <property type="match status" value="1"/>
</dbReference>
<keyword evidence="5" id="KW-0030">Aminoacyl-tRNA synthetase</keyword>
<protein>
    <submittedName>
        <fullName evidence="5">Lysyl-tRNA synthetase class 2</fullName>
        <ecNumber evidence="5">6.1.1.6</ecNumber>
    </submittedName>
</protein>
<keyword evidence="3" id="KW-0067">ATP-binding</keyword>
<dbReference type="AlphaFoldDB" id="A0A7X0AWF2"/>
<dbReference type="NCBIfam" id="TIGR00462">
    <property type="entry name" value="genX"/>
    <property type="match status" value="1"/>
</dbReference>
<name>A0A7X0AWF2_9PROT</name>
<dbReference type="InterPro" id="IPR045864">
    <property type="entry name" value="aa-tRNA-synth_II/BPL/LPL"/>
</dbReference>
<dbReference type="RefSeq" id="WP_184797049.1">
    <property type="nucleotide sequence ID" value="NZ_JACIIZ010000001.1"/>
</dbReference>
<organism evidence="5 6">
    <name type="scientific">Nitrospirillum iridis</name>
    <dbReference type="NCBI Taxonomy" id="765888"/>
    <lineage>
        <taxon>Bacteria</taxon>
        <taxon>Pseudomonadati</taxon>
        <taxon>Pseudomonadota</taxon>
        <taxon>Alphaproteobacteria</taxon>
        <taxon>Rhodospirillales</taxon>
        <taxon>Azospirillaceae</taxon>
        <taxon>Nitrospirillum</taxon>
    </lineage>
</organism>
<gene>
    <name evidence="5" type="ORF">FHS74_000457</name>
</gene>
<dbReference type="SUPFAM" id="SSF55681">
    <property type="entry name" value="Class II aaRS and biotin synthetases"/>
    <property type="match status" value="1"/>
</dbReference>
<dbReference type="GO" id="GO:0005524">
    <property type="term" value="F:ATP binding"/>
    <property type="evidence" value="ECO:0007669"/>
    <property type="project" value="UniProtKB-KW"/>
</dbReference>
<dbReference type="GO" id="GO:0005829">
    <property type="term" value="C:cytosol"/>
    <property type="evidence" value="ECO:0007669"/>
    <property type="project" value="TreeGrafter"/>
</dbReference>
<evidence type="ECO:0000256" key="1">
    <source>
        <dbReference type="ARBA" id="ARBA00022598"/>
    </source>
</evidence>
<dbReference type="PANTHER" id="PTHR42918">
    <property type="entry name" value="LYSYL-TRNA SYNTHETASE"/>
    <property type="match status" value="1"/>
</dbReference>